<dbReference type="InterPro" id="IPR000089">
    <property type="entry name" value="Biotin_lipoyl"/>
</dbReference>
<dbReference type="InterPro" id="IPR001078">
    <property type="entry name" value="2-oxoacid_DH_actylTfrase"/>
</dbReference>
<feature type="compositionally biased region" description="Low complexity" evidence="8">
    <location>
        <begin position="252"/>
        <end position="271"/>
    </location>
</feature>
<organism evidence="11 12">
    <name type="scientific">Orchesella dallaii</name>
    <dbReference type="NCBI Taxonomy" id="48710"/>
    <lineage>
        <taxon>Eukaryota</taxon>
        <taxon>Metazoa</taxon>
        <taxon>Ecdysozoa</taxon>
        <taxon>Arthropoda</taxon>
        <taxon>Hexapoda</taxon>
        <taxon>Collembola</taxon>
        <taxon>Entomobryomorpha</taxon>
        <taxon>Entomobryoidea</taxon>
        <taxon>Orchesellidae</taxon>
        <taxon>Orchesellinae</taxon>
        <taxon>Orchesella</taxon>
    </lineage>
</organism>
<feature type="region of interest" description="Disordered" evidence="8">
    <location>
        <begin position="250"/>
        <end position="277"/>
    </location>
</feature>
<evidence type="ECO:0000256" key="5">
    <source>
        <dbReference type="ARBA" id="ARBA00022946"/>
    </source>
</evidence>
<dbReference type="EMBL" id="CAXLJM020000036">
    <property type="protein sequence ID" value="CAL8104935.1"/>
    <property type="molecule type" value="Genomic_DNA"/>
</dbReference>
<comment type="cofactor">
    <cofactor evidence="1 7">
        <name>(R)-lipoate</name>
        <dbReference type="ChEBI" id="CHEBI:83088"/>
    </cofactor>
</comment>
<dbReference type="InterPro" id="IPR050743">
    <property type="entry name" value="2-oxoacid_DH_E2_comp"/>
</dbReference>
<evidence type="ECO:0000256" key="2">
    <source>
        <dbReference type="ARBA" id="ARBA00007317"/>
    </source>
</evidence>
<name>A0ABP1QIZ9_9HEXA</name>
<evidence type="ECO:0000313" key="11">
    <source>
        <dbReference type="EMBL" id="CAL8104935.1"/>
    </source>
</evidence>
<dbReference type="InterPro" id="IPR003016">
    <property type="entry name" value="2-oxoA_DH_lipoyl-BS"/>
</dbReference>
<keyword evidence="4 7" id="KW-0450">Lipoyl</keyword>
<reference evidence="11 12" key="1">
    <citation type="submission" date="2024-08" db="EMBL/GenBank/DDBJ databases">
        <authorList>
            <person name="Cucini C."/>
            <person name="Frati F."/>
        </authorList>
    </citation>
    <scope>NUCLEOTIDE SEQUENCE [LARGE SCALE GENOMIC DNA]</scope>
</reference>
<dbReference type="InterPro" id="IPR004167">
    <property type="entry name" value="PSBD"/>
</dbReference>
<dbReference type="CDD" id="cd06849">
    <property type="entry name" value="lipoyl_domain"/>
    <property type="match status" value="1"/>
</dbReference>
<evidence type="ECO:0000313" key="12">
    <source>
        <dbReference type="Proteomes" id="UP001642540"/>
    </source>
</evidence>
<dbReference type="Pfam" id="PF02817">
    <property type="entry name" value="E3_binding"/>
    <property type="match status" value="1"/>
</dbReference>
<proteinExistence type="inferred from homology"/>
<evidence type="ECO:0000259" key="9">
    <source>
        <dbReference type="PROSITE" id="PS50968"/>
    </source>
</evidence>
<dbReference type="SUPFAM" id="SSF52777">
    <property type="entry name" value="CoA-dependent acyltransferases"/>
    <property type="match status" value="1"/>
</dbReference>
<keyword evidence="3 7" id="KW-0808">Transferase</keyword>
<comment type="caution">
    <text evidence="11">The sequence shown here is derived from an EMBL/GenBank/DDBJ whole genome shotgun (WGS) entry which is preliminary data.</text>
</comment>
<evidence type="ECO:0000256" key="7">
    <source>
        <dbReference type="RuleBase" id="RU003423"/>
    </source>
</evidence>
<keyword evidence="5" id="KW-0809">Transit peptide</keyword>
<feature type="domain" description="Peripheral subunit-binding (PSBD)" evidence="10">
    <location>
        <begin position="192"/>
        <end position="229"/>
    </location>
</feature>
<evidence type="ECO:0000259" key="10">
    <source>
        <dbReference type="PROSITE" id="PS51826"/>
    </source>
</evidence>
<dbReference type="Gene3D" id="4.10.320.10">
    <property type="entry name" value="E3-binding domain"/>
    <property type="match status" value="1"/>
</dbReference>
<dbReference type="InterPro" id="IPR023213">
    <property type="entry name" value="CAT-like_dom_sf"/>
</dbReference>
<comment type="similarity">
    <text evidence="2 7">Belongs to the 2-oxoacid dehydrogenase family.</text>
</comment>
<dbReference type="InterPro" id="IPR036625">
    <property type="entry name" value="E3-bd_dom_sf"/>
</dbReference>
<evidence type="ECO:0000256" key="3">
    <source>
        <dbReference type="ARBA" id="ARBA00022679"/>
    </source>
</evidence>
<dbReference type="Proteomes" id="UP001642540">
    <property type="component" value="Unassembled WGS sequence"/>
</dbReference>
<feature type="domain" description="Lipoyl-binding" evidence="9">
    <location>
        <begin position="76"/>
        <end position="151"/>
    </location>
</feature>
<gene>
    <name evidence="11" type="ORF">ODALV1_LOCUS11905</name>
</gene>
<dbReference type="PROSITE" id="PS51826">
    <property type="entry name" value="PSBD"/>
    <property type="match status" value="1"/>
</dbReference>
<dbReference type="PROSITE" id="PS00189">
    <property type="entry name" value="LIPOYL"/>
    <property type="match status" value="1"/>
</dbReference>
<dbReference type="EC" id="2.3.1.-" evidence="7"/>
<dbReference type="Gene3D" id="2.40.50.100">
    <property type="match status" value="1"/>
</dbReference>
<protein>
    <recommendedName>
        <fullName evidence="7">Dihydrolipoamide acetyltransferase component of pyruvate dehydrogenase complex</fullName>
        <ecNumber evidence="7">2.3.1.-</ecNumber>
    </recommendedName>
</protein>
<accession>A0ABP1QIZ9</accession>
<evidence type="ECO:0000256" key="8">
    <source>
        <dbReference type="SAM" id="MobiDB-lite"/>
    </source>
</evidence>
<dbReference type="PANTHER" id="PTHR43178">
    <property type="entry name" value="DIHYDROLIPOAMIDE ACETYLTRANSFERASE COMPONENT OF PYRUVATE DEHYDROGENASE COMPLEX"/>
    <property type="match status" value="1"/>
</dbReference>
<dbReference type="Gene3D" id="3.30.559.10">
    <property type="entry name" value="Chloramphenicol acetyltransferase-like domain"/>
    <property type="match status" value="1"/>
</dbReference>
<sequence length="513" mass="56166">MSHVISNLRNVLPRKTWHCRAVHRVSRVSQTTLIQQQRFKGNLSSPLVATKAIRHANQLVNWGRFIHTTQLCHKEIIPFKLSDIGEGIKEVTLKEWFVKEGDKVNQFDQICEVQSDKASVTITSRYDGIITKLHYQVDEIALVGTALVDIEVVETEKPSEEQEIQEGDAIQVGRSEESFHLPSQPLPLEKALAAPAVRRIAAEYKIDLKNVQGTGKDGRVLKEDILNYISTKATVAPSQQVATPLAPQVSGASTALPSTAPAQAPSPATIPFTPRSITAPSDRKEAIKGFTRTMIKTMSAANEIPHFGYCEEINVTDLMKLRRRLKDVAAQYNIKLTMMPLFLKSASLALSQYPILNSVLDLASDSIIYKGAHNIGVAMDTKLGLIVPNVKNVESKSILEIATDLQNLQKSALGGSVKPDDIRGGTFTISNIGSIGGTYAKPVILPPEVAIVAIGKVQTLPRFDKDGNVIAAQVINLSFSADHRLIDGATASRFCNLWKSYLEDAASMLLHLK</sequence>
<dbReference type="Pfam" id="PF00198">
    <property type="entry name" value="2-oxoacid_dh"/>
    <property type="match status" value="1"/>
</dbReference>
<keyword evidence="12" id="KW-1185">Reference proteome</keyword>
<dbReference type="InterPro" id="IPR011053">
    <property type="entry name" value="Single_hybrid_motif"/>
</dbReference>
<dbReference type="PANTHER" id="PTHR43178:SF5">
    <property type="entry name" value="LIPOAMIDE ACYLTRANSFERASE COMPONENT OF BRANCHED-CHAIN ALPHA-KETO ACID DEHYDROGENASE COMPLEX, MITOCHONDRIAL"/>
    <property type="match status" value="1"/>
</dbReference>
<evidence type="ECO:0000256" key="1">
    <source>
        <dbReference type="ARBA" id="ARBA00001938"/>
    </source>
</evidence>
<dbReference type="Pfam" id="PF00364">
    <property type="entry name" value="Biotin_lipoyl"/>
    <property type="match status" value="1"/>
</dbReference>
<evidence type="ECO:0000256" key="6">
    <source>
        <dbReference type="ARBA" id="ARBA00023315"/>
    </source>
</evidence>
<dbReference type="SUPFAM" id="SSF47005">
    <property type="entry name" value="Peripheral subunit-binding domain of 2-oxo acid dehydrogenase complex"/>
    <property type="match status" value="1"/>
</dbReference>
<evidence type="ECO:0000256" key="4">
    <source>
        <dbReference type="ARBA" id="ARBA00022823"/>
    </source>
</evidence>
<dbReference type="SUPFAM" id="SSF51230">
    <property type="entry name" value="Single hybrid motif"/>
    <property type="match status" value="1"/>
</dbReference>
<keyword evidence="6 7" id="KW-0012">Acyltransferase</keyword>
<dbReference type="PROSITE" id="PS50968">
    <property type="entry name" value="BIOTINYL_LIPOYL"/>
    <property type="match status" value="1"/>
</dbReference>